<dbReference type="SUPFAM" id="SSF51445">
    <property type="entry name" value="(Trans)glycosidases"/>
    <property type="match status" value="1"/>
</dbReference>
<dbReference type="EC" id="3.2.1.51" evidence="2"/>
<accession>A0A6B8RPI7</accession>
<dbReference type="OrthoDB" id="111164at2"/>
<keyword evidence="3" id="KW-0732">Signal</keyword>
<dbReference type="RefSeq" id="WP_155702858.1">
    <property type="nucleotide sequence ID" value="NZ_CP034235.1"/>
</dbReference>
<evidence type="ECO:0000259" key="6">
    <source>
        <dbReference type="Pfam" id="PF01120"/>
    </source>
</evidence>
<dbReference type="InterPro" id="IPR017853">
    <property type="entry name" value="GH"/>
</dbReference>
<dbReference type="InterPro" id="IPR057739">
    <property type="entry name" value="Glyco_hydro_29_N"/>
</dbReference>
<gene>
    <name evidence="7" type="ORF">EHS13_24145</name>
</gene>
<evidence type="ECO:0000256" key="5">
    <source>
        <dbReference type="ARBA" id="ARBA00023295"/>
    </source>
</evidence>
<evidence type="ECO:0000256" key="4">
    <source>
        <dbReference type="ARBA" id="ARBA00022801"/>
    </source>
</evidence>
<evidence type="ECO:0000313" key="8">
    <source>
        <dbReference type="Proteomes" id="UP000426246"/>
    </source>
</evidence>
<dbReference type="KEGG" id="ppsc:EHS13_24145"/>
<dbReference type="EMBL" id="CP034235">
    <property type="protein sequence ID" value="QGQ97757.1"/>
    <property type="molecule type" value="Genomic_DNA"/>
</dbReference>
<proteinExistence type="inferred from homology"/>
<dbReference type="GO" id="GO:0004560">
    <property type="term" value="F:alpha-L-fucosidase activity"/>
    <property type="evidence" value="ECO:0007669"/>
    <property type="project" value="InterPro"/>
</dbReference>
<evidence type="ECO:0000256" key="2">
    <source>
        <dbReference type="ARBA" id="ARBA00012662"/>
    </source>
</evidence>
<dbReference type="Proteomes" id="UP000426246">
    <property type="component" value="Chromosome"/>
</dbReference>
<dbReference type="PANTHER" id="PTHR10030">
    <property type="entry name" value="ALPHA-L-FUCOSIDASE"/>
    <property type="match status" value="1"/>
</dbReference>
<dbReference type="PANTHER" id="PTHR10030:SF37">
    <property type="entry name" value="ALPHA-L-FUCOSIDASE-RELATED"/>
    <property type="match status" value="1"/>
</dbReference>
<keyword evidence="4" id="KW-0378">Hydrolase</keyword>
<evidence type="ECO:0000256" key="1">
    <source>
        <dbReference type="ARBA" id="ARBA00007951"/>
    </source>
</evidence>
<keyword evidence="8" id="KW-1185">Reference proteome</keyword>
<dbReference type="GO" id="GO:0006004">
    <property type="term" value="P:fucose metabolic process"/>
    <property type="evidence" value="ECO:0007669"/>
    <property type="project" value="TreeGrafter"/>
</dbReference>
<sequence length="313" mass="35350">MNTDWFKEAQYGLFVHYMSELQNLTPFNPKEFDRGLHQDQVTDWNTCVNAFNVNLFAEQASQAGAAYVMFTLGQCSGYFCAPNSIYDAYTGHAAGEKCSERDLILDLHEALEAKGIKLMLYLIAHSPYGDQEASVALGSPELAANGYHYLPTPVFRDRWSEVIKEWSDRYGSKIVGWWFDGYYSDLYYNDVYCMTLSKAAKSGNSDSIVAFNPGLVIVKATIADDYTAGEQAVMELFPEDRWVDGIQWHCLTFLGDFWAYTNNKLPDEEVVQYVKNCTDKQGVVTLDVGVYRDGSISPEQMGFLKNLKEAIRG</sequence>
<organism evidence="7 8">
    <name type="scientific">Paenibacillus psychroresistens</name>
    <dbReference type="NCBI Taxonomy" id="1778678"/>
    <lineage>
        <taxon>Bacteria</taxon>
        <taxon>Bacillati</taxon>
        <taxon>Bacillota</taxon>
        <taxon>Bacilli</taxon>
        <taxon>Bacillales</taxon>
        <taxon>Paenibacillaceae</taxon>
        <taxon>Paenibacillus</taxon>
    </lineage>
</organism>
<dbReference type="GO" id="GO:0005764">
    <property type="term" value="C:lysosome"/>
    <property type="evidence" value="ECO:0007669"/>
    <property type="project" value="TreeGrafter"/>
</dbReference>
<protein>
    <recommendedName>
        <fullName evidence="2">alpha-L-fucosidase</fullName>
        <ecNumber evidence="2">3.2.1.51</ecNumber>
    </recommendedName>
</protein>
<dbReference type="Gene3D" id="3.20.20.80">
    <property type="entry name" value="Glycosidases"/>
    <property type="match status" value="1"/>
</dbReference>
<name>A0A6B8RPI7_9BACL</name>
<dbReference type="Pfam" id="PF01120">
    <property type="entry name" value="Alpha_L_fucos"/>
    <property type="match status" value="1"/>
</dbReference>
<keyword evidence="5" id="KW-0326">Glycosidase</keyword>
<dbReference type="GO" id="GO:0016139">
    <property type="term" value="P:glycoside catabolic process"/>
    <property type="evidence" value="ECO:0007669"/>
    <property type="project" value="TreeGrafter"/>
</dbReference>
<dbReference type="AlphaFoldDB" id="A0A6B8RPI7"/>
<reference evidence="8" key="1">
    <citation type="submission" date="2018-11" db="EMBL/GenBank/DDBJ databases">
        <title>Complete genome sequence of Paenibacillus sp. ML311-T8.</title>
        <authorList>
            <person name="Nam Y.-D."/>
            <person name="Kang J."/>
            <person name="Chung W.-H."/>
            <person name="Park Y.S."/>
        </authorList>
    </citation>
    <scope>NUCLEOTIDE SEQUENCE [LARGE SCALE GENOMIC DNA]</scope>
    <source>
        <strain evidence="8">ML311-T8</strain>
    </source>
</reference>
<feature type="domain" description="Glycoside hydrolase family 29 N-terminal" evidence="6">
    <location>
        <begin position="24"/>
        <end position="307"/>
    </location>
</feature>
<dbReference type="InterPro" id="IPR000933">
    <property type="entry name" value="Glyco_hydro_29"/>
</dbReference>
<comment type="similarity">
    <text evidence="1">Belongs to the glycosyl hydrolase 29 family.</text>
</comment>
<evidence type="ECO:0000256" key="3">
    <source>
        <dbReference type="ARBA" id="ARBA00022729"/>
    </source>
</evidence>
<evidence type="ECO:0000313" key="7">
    <source>
        <dbReference type="EMBL" id="QGQ97757.1"/>
    </source>
</evidence>